<reference evidence="2 3" key="1">
    <citation type="submission" date="2020-11" db="EMBL/GenBank/DDBJ databases">
        <title>Arthrobacter antarcticus sp. nov., isolated from Antarctic Soil.</title>
        <authorList>
            <person name="Li J."/>
        </authorList>
    </citation>
    <scope>NUCLEOTIDE SEQUENCE [LARGE SCALE GENOMIC DNA]</scope>
    <source>
        <strain evidence="2 3">Z1-20</strain>
    </source>
</reference>
<proteinExistence type="predicted"/>
<name>A0A931CT31_9MICC</name>
<feature type="transmembrane region" description="Helical" evidence="1">
    <location>
        <begin position="125"/>
        <end position="145"/>
    </location>
</feature>
<feature type="transmembrane region" description="Helical" evidence="1">
    <location>
        <begin position="12"/>
        <end position="35"/>
    </location>
</feature>
<comment type="caution">
    <text evidence="2">The sequence shown here is derived from an EMBL/GenBank/DDBJ whole genome shotgun (WGS) entry which is preliminary data.</text>
</comment>
<evidence type="ECO:0000256" key="1">
    <source>
        <dbReference type="SAM" id="Phobius"/>
    </source>
</evidence>
<feature type="transmembrane region" description="Helical" evidence="1">
    <location>
        <begin position="55"/>
        <end position="76"/>
    </location>
</feature>
<keyword evidence="1" id="KW-0472">Membrane</keyword>
<protein>
    <recommendedName>
        <fullName evidence="4">DUF1648 domain-containing protein</fullName>
    </recommendedName>
</protein>
<keyword evidence="1" id="KW-1133">Transmembrane helix</keyword>
<dbReference type="AlphaFoldDB" id="A0A931CT31"/>
<evidence type="ECO:0008006" key="4">
    <source>
        <dbReference type="Google" id="ProtNLM"/>
    </source>
</evidence>
<evidence type="ECO:0000313" key="2">
    <source>
        <dbReference type="EMBL" id="MBG0740929.1"/>
    </source>
</evidence>
<accession>A0A931CT31</accession>
<dbReference type="RefSeq" id="WP_196397867.1">
    <property type="nucleotide sequence ID" value="NZ_JADNYM010000023.1"/>
</dbReference>
<evidence type="ECO:0000313" key="3">
    <source>
        <dbReference type="Proteomes" id="UP000655366"/>
    </source>
</evidence>
<sequence length="327" mass="33717">MDAGERAAVDKRALRFTVIFPLVLAICFGLAGYTLRGEVPKGALLPFGGSPLTPVGFLGVGAACIAIVGIALGTQAARTSLPRAVRRLLLGAAFAAELFLTALFGSTLVAQAGSGGVPSGQPDPVVLAMGSGAALSLGVVIAMVYKPEEQWTRHDDEALLVALDPELARNRLMYWIRPRSSVLIMILLAGVLPGALIAVALPWLGALVFGLALAVIFSLTALVDADRDGARVLLAGVLPVLRAPASTVEAAAVLDTRARDYGGWGLRRRDATASFMAASGPAVVVRLENGSAVIIGAPSREVGDELATLLNKYAGRQSAEGPAPLPE</sequence>
<feature type="transmembrane region" description="Helical" evidence="1">
    <location>
        <begin position="88"/>
        <end position="113"/>
    </location>
</feature>
<feature type="transmembrane region" description="Helical" evidence="1">
    <location>
        <begin position="207"/>
        <end position="225"/>
    </location>
</feature>
<gene>
    <name evidence="2" type="ORF">IV500_16255</name>
</gene>
<keyword evidence="1" id="KW-0812">Transmembrane</keyword>
<organism evidence="2 3">
    <name type="scientific">Arthrobacter terrae</name>
    <dbReference type="NCBI Taxonomy" id="2935737"/>
    <lineage>
        <taxon>Bacteria</taxon>
        <taxon>Bacillati</taxon>
        <taxon>Actinomycetota</taxon>
        <taxon>Actinomycetes</taxon>
        <taxon>Micrococcales</taxon>
        <taxon>Micrococcaceae</taxon>
        <taxon>Arthrobacter</taxon>
    </lineage>
</organism>
<keyword evidence="3" id="KW-1185">Reference proteome</keyword>
<dbReference type="EMBL" id="JADNYM010000023">
    <property type="protein sequence ID" value="MBG0740929.1"/>
    <property type="molecule type" value="Genomic_DNA"/>
</dbReference>
<dbReference type="Proteomes" id="UP000655366">
    <property type="component" value="Unassembled WGS sequence"/>
</dbReference>
<feature type="transmembrane region" description="Helical" evidence="1">
    <location>
        <begin position="181"/>
        <end position="201"/>
    </location>
</feature>